<feature type="compositionally biased region" description="Basic and acidic residues" evidence="12">
    <location>
        <begin position="228"/>
        <end position="238"/>
    </location>
</feature>
<evidence type="ECO:0000256" key="12">
    <source>
        <dbReference type="SAM" id="MobiDB-lite"/>
    </source>
</evidence>
<evidence type="ECO:0000256" key="5">
    <source>
        <dbReference type="ARBA" id="ARBA00022737"/>
    </source>
</evidence>
<dbReference type="EMBL" id="LK052894">
    <property type="protein sequence ID" value="CDR42458.1"/>
    <property type="molecule type" value="Genomic_DNA"/>
</dbReference>
<keyword evidence="4 10" id="KW-0479">Metal-binding</keyword>
<keyword evidence="8 11" id="KW-0694">RNA-binding</keyword>
<dbReference type="AlphaFoldDB" id="A0A061AXS6"/>
<comment type="subcellular location">
    <subcellularLocation>
        <location evidence="1 11">Nucleus</location>
    </subcellularLocation>
</comment>
<dbReference type="PhylomeDB" id="A0A061AXS6"/>
<evidence type="ECO:0000256" key="3">
    <source>
        <dbReference type="ARBA" id="ARBA00022664"/>
    </source>
</evidence>
<comment type="function">
    <text evidence="11">Component of the cleavage factor I (CF I) involved in pre-mRNA 3'-end processing.</text>
</comment>
<feature type="zinc finger region" description="C3H1-type" evidence="10">
    <location>
        <begin position="120"/>
        <end position="142"/>
    </location>
</feature>
<dbReference type="VEuPathDB" id="FungiDB:BON22_2729"/>
<dbReference type="SUPFAM" id="SSF90229">
    <property type="entry name" value="CCCH zinc finger"/>
    <property type="match status" value="2"/>
</dbReference>
<feature type="domain" description="C3H1-type" evidence="13">
    <location>
        <begin position="201"/>
        <end position="223"/>
    </location>
</feature>
<evidence type="ECO:0000259" key="13">
    <source>
        <dbReference type="PROSITE" id="PS50103"/>
    </source>
</evidence>
<proteinExistence type="inferred from homology"/>
<keyword evidence="3 11" id="KW-0507">mRNA processing</keyword>
<feature type="zinc finger region" description="C3H1-type" evidence="10">
    <location>
        <begin position="172"/>
        <end position="199"/>
    </location>
</feature>
<dbReference type="GO" id="GO:0031124">
    <property type="term" value="P:mRNA 3'-end processing"/>
    <property type="evidence" value="ECO:0007669"/>
    <property type="project" value="UniProtKB-UniRule"/>
</dbReference>
<dbReference type="FunFam" id="4.10.1000.10:FF:000012">
    <property type="entry name" value="cleavage and polyadenylation specificity factor subunit 4"/>
    <property type="match status" value="1"/>
</dbReference>
<dbReference type="GO" id="GO:0005634">
    <property type="term" value="C:nucleus"/>
    <property type="evidence" value="ECO:0007669"/>
    <property type="project" value="UniProtKB-SubCell"/>
</dbReference>
<protein>
    <recommendedName>
        <fullName evidence="11">mRNA 3'-end-processing protein</fullName>
    </recommendedName>
</protein>
<evidence type="ECO:0000256" key="10">
    <source>
        <dbReference type="PROSITE-ProRule" id="PRU00723"/>
    </source>
</evidence>
<evidence type="ECO:0000313" key="14">
    <source>
        <dbReference type="EMBL" id="CDR42458.1"/>
    </source>
</evidence>
<feature type="domain" description="C3H1-type" evidence="13">
    <location>
        <begin position="143"/>
        <end position="171"/>
    </location>
</feature>
<evidence type="ECO:0000256" key="1">
    <source>
        <dbReference type="ARBA" id="ARBA00004123"/>
    </source>
</evidence>
<reference evidence="14" key="1">
    <citation type="journal article" date="2014" name="Genome Announc.">
        <title>Genome sequence of the yeast Cyberlindnera fabianii (Hansenula fabianii).</title>
        <authorList>
            <person name="Freel K.C."/>
            <person name="Sarilar V."/>
            <person name="Neuveglise C."/>
            <person name="Devillers H."/>
            <person name="Friedrich A."/>
            <person name="Schacherer J."/>
        </authorList>
    </citation>
    <scope>NUCLEOTIDE SEQUENCE</scope>
    <source>
        <strain evidence="14">YJS4271</strain>
    </source>
</reference>
<keyword evidence="9 11" id="KW-0539">Nucleus</keyword>
<dbReference type="PROSITE" id="PS50103">
    <property type="entry name" value="ZF_C3H1"/>
    <property type="match status" value="5"/>
</dbReference>
<name>A0A061AXS6_CYBFA</name>
<evidence type="ECO:0000256" key="11">
    <source>
        <dbReference type="RuleBase" id="RU369008"/>
    </source>
</evidence>
<keyword evidence="5 11" id="KW-0677">Repeat</keyword>
<evidence type="ECO:0000256" key="2">
    <source>
        <dbReference type="ARBA" id="ARBA00008907"/>
    </source>
</evidence>
<evidence type="ECO:0000256" key="9">
    <source>
        <dbReference type="ARBA" id="ARBA00023242"/>
    </source>
</evidence>
<dbReference type="InterPro" id="IPR045348">
    <property type="entry name" value="CPSF4/Yth1"/>
</dbReference>
<dbReference type="GO" id="GO:0003723">
    <property type="term" value="F:RNA binding"/>
    <property type="evidence" value="ECO:0007669"/>
    <property type="project" value="UniProtKB-UniRule"/>
</dbReference>
<evidence type="ECO:0000256" key="4">
    <source>
        <dbReference type="ARBA" id="ARBA00022723"/>
    </source>
</evidence>
<organism evidence="14">
    <name type="scientific">Cyberlindnera fabianii</name>
    <name type="common">Yeast</name>
    <name type="synonym">Hansenula fabianii</name>
    <dbReference type="NCBI Taxonomy" id="36022"/>
    <lineage>
        <taxon>Eukaryota</taxon>
        <taxon>Fungi</taxon>
        <taxon>Dikarya</taxon>
        <taxon>Ascomycota</taxon>
        <taxon>Saccharomycotina</taxon>
        <taxon>Saccharomycetes</taxon>
        <taxon>Phaffomycetales</taxon>
        <taxon>Phaffomycetaceae</taxon>
        <taxon>Cyberlindnera</taxon>
    </lineage>
</organism>
<feature type="region of interest" description="Disordered" evidence="12">
    <location>
        <begin position="255"/>
        <end position="281"/>
    </location>
</feature>
<feature type="domain" description="C3H1-type" evidence="13">
    <location>
        <begin position="120"/>
        <end position="142"/>
    </location>
</feature>
<dbReference type="GO" id="GO:0008270">
    <property type="term" value="F:zinc ion binding"/>
    <property type="evidence" value="ECO:0007669"/>
    <property type="project" value="UniProtKB-KW"/>
</dbReference>
<evidence type="ECO:0000256" key="7">
    <source>
        <dbReference type="ARBA" id="ARBA00022833"/>
    </source>
</evidence>
<comment type="similarity">
    <text evidence="2 11">Belongs to the CPSF4/YTH1 family.</text>
</comment>
<feature type="region of interest" description="Disordered" evidence="12">
    <location>
        <begin position="228"/>
        <end position="247"/>
    </location>
</feature>
<sequence length="281" mass="32657">MLCGVKAPKRQTSSRNFRELFRRSFYKEPPSTKQKHPCLSLANQPSISELLHSSFTIMSAIHPDTSNYPFKFEPFLRSEFHFGLDPDRPVCQFYNGHGGCPNGDDCPNKHVDSIFHNKIVCKHWLRGLCKKGDHCEFLHEYNLRKMPECLFFSKNGFCTQTPECQYLHIDPQSKIPECLNYSKGFCPEGPNCKNRHIKKIICQNYLTGFCPDGPDCDLAHPKFEPLPDKLRIRPDRPLTSKKAAKGKSVLELQIEKERELERQREEEEKRAQQEKEEQALM</sequence>
<gene>
    <name evidence="14" type="ORF">CYFA0S_09e04016g</name>
</gene>
<dbReference type="Pfam" id="PF00642">
    <property type="entry name" value="zf-CCCH"/>
    <property type="match status" value="1"/>
</dbReference>
<dbReference type="SMART" id="SM00356">
    <property type="entry name" value="ZnF_C3H1"/>
    <property type="match status" value="5"/>
</dbReference>
<accession>A0A061AXS6</accession>
<feature type="zinc finger region" description="C3H1-type" evidence="10">
    <location>
        <begin position="201"/>
        <end position="223"/>
    </location>
</feature>
<dbReference type="PANTHER" id="PTHR23102:SF24">
    <property type="entry name" value="CLEAVAGE AND POLYADENYLATION SPECIFICITY FACTOR SUBUNIT 4"/>
    <property type="match status" value="1"/>
</dbReference>
<dbReference type="InterPro" id="IPR000571">
    <property type="entry name" value="Znf_CCCH"/>
</dbReference>
<keyword evidence="7 10" id="KW-0862">Zinc</keyword>
<dbReference type="InterPro" id="IPR036855">
    <property type="entry name" value="Znf_CCCH_sf"/>
</dbReference>
<feature type="domain" description="C3H1-type" evidence="13">
    <location>
        <begin position="85"/>
        <end position="113"/>
    </location>
</feature>
<feature type="zinc finger region" description="C3H1-type" evidence="10">
    <location>
        <begin position="143"/>
        <end position="171"/>
    </location>
</feature>
<feature type="domain" description="C3H1-type" evidence="13">
    <location>
        <begin position="172"/>
        <end position="199"/>
    </location>
</feature>
<feature type="zinc finger region" description="C3H1-type" evidence="10">
    <location>
        <begin position="85"/>
        <end position="113"/>
    </location>
</feature>
<dbReference type="Gene3D" id="4.10.1000.10">
    <property type="entry name" value="Zinc finger, CCCH-type"/>
    <property type="match status" value="2"/>
</dbReference>
<evidence type="ECO:0000256" key="8">
    <source>
        <dbReference type="ARBA" id="ARBA00022884"/>
    </source>
</evidence>
<dbReference type="PANTHER" id="PTHR23102">
    <property type="entry name" value="CLEAVAGE AND POLYADENYLATION SPECIFICITY FACTOR SUBUNIT 4-RELATED"/>
    <property type="match status" value="1"/>
</dbReference>
<dbReference type="Pfam" id="PF14608">
    <property type="entry name" value="zf-CCCH_2"/>
    <property type="match status" value="4"/>
</dbReference>
<keyword evidence="6 10" id="KW-0863">Zinc-finger</keyword>
<evidence type="ECO:0000256" key="6">
    <source>
        <dbReference type="ARBA" id="ARBA00022771"/>
    </source>
</evidence>
<dbReference type="OrthoDB" id="1914176at2759"/>